<evidence type="ECO:0000313" key="5">
    <source>
        <dbReference type="Proteomes" id="UP000695000"/>
    </source>
</evidence>
<feature type="compositionally biased region" description="Polar residues" evidence="2">
    <location>
        <begin position="631"/>
        <end position="640"/>
    </location>
</feature>
<evidence type="ECO:0000259" key="4">
    <source>
        <dbReference type="PROSITE" id="PS51673"/>
    </source>
</evidence>
<evidence type="ECO:0000256" key="1">
    <source>
        <dbReference type="ARBA" id="ARBA00022553"/>
    </source>
</evidence>
<feature type="region of interest" description="Disordered" evidence="2">
    <location>
        <begin position="1"/>
        <end position="60"/>
    </location>
</feature>
<feature type="region of interest" description="Disordered" evidence="2">
    <location>
        <begin position="575"/>
        <end position="656"/>
    </location>
</feature>
<dbReference type="RefSeq" id="XP_017778859.1">
    <property type="nucleotide sequence ID" value="XM_017923370.1"/>
</dbReference>
<dbReference type="InterPro" id="IPR051937">
    <property type="entry name" value="R3H_domain_containing"/>
</dbReference>
<feature type="compositionally biased region" description="Polar residues" evidence="2">
    <location>
        <begin position="98"/>
        <end position="108"/>
    </location>
</feature>
<sequence length="1064" mass="119379">MQQRGVSSNMEGQSESGESVPQQSRVRNISKLKVLGRSHAMREETSPPREPTPTALNSPCIKLTPSADLQCIDDSLQSPIPPSSPLRPVLVLSPPISKGNSPCHTPNLSPTTTIVPSPTSDHKTEFTELDATSLNVNRLNKQNLERFNNRQKTEVVVQETSNVTKCECSSSCTRNKERNHNNNISITSHNNNTATVNTLLTVNRDNVRGKLRQQSSSQGSFDGSSSNSPCLSRDNSSEQYTDTTGVDLEKFIPETLNRNAKDRALMLRIEEELTQLAKDSGKTHYKFPPMSSYQRMLVHRCAAYFGMDHNIEPSGKCVVVNKTKNTRIPDVEFKHHIKEDIVFSEEPRRSILKRDSNSVEDYNFKSPERQSSMESKRSKSFEEREEEYEKVRRRIFNKEMHNCGSSDDLTWSEIYWYSTEGESVMRYKNNSEYHMNGRSTGRLLKVQSEETGEETHRPCVAKSYSFGGYGVVLPRGDSMMSTHSAGPRLLTKQDSALSSVWRLSPSSSGYKTQSQRSESVTPSPTSTPYLSGDSNRQDSTNSTATNVSDLHHDDSDNSQVVWAVTNINSVPKGSVIINPQTGKPMTNQDGSIYLFDPENPLPELKSASKPPPSPTKSIRERAQSPKKRTRSSPIKKTNIATSPILPYTPTTPPTPPPRSFSYEVNIPQQAMQPHAAPQSLQYPVFGQTYNPDNNVQPMYQQPCIMFAPYTTQVPVPYDSRLEGAEVANYYDPNVPSQHMTYQQQVWNQPSLPYYQNTPPPMNAQPPRFTVPVPQQGSFISYPPNYLPPPQAQNAEVGQIYSHHSVPVMYPPSQSNPVIYPNMYTQQHGQMYPNSVYPAHNVAAYPTNVPTPNSCINSASNTQYPVFDQTGLSQNMAQMNISGGACNNKLELGKQQASLKGKFNEHKSSQSSTENSSPAMTVVANYNNQGMYHRSTPETPPMVQPQSNYSPMMFRNMNNIKASTPVTNRSSRSPTPANDTHIERSQRISMQPIVYQGLPYSMQTDTRIVTGRGQPTPFRSPPSRQHSLNQNDKFFRNRRTRGNRTLHLPPNGRQQQLQQQQQQPR</sequence>
<dbReference type="PROSITE" id="PS51061">
    <property type="entry name" value="R3H"/>
    <property type="match status" value="1"/>
</dbReference>
<feature type="compositionally biased region" description="Polar residues" evidence="2">
    <location>
        <begin position="961"/>
        <end position="977"/>
    </location>
</feature>
<evidence type="ECO:0000259" key="3">
    <source>
        <dbReference type="PROSITE" id="PS51061"/>
    </source>
</evidence>
<feature type="compositionally biased region" description="Low complexity" evidence="2">
    <location>
        <begin position="1053"/>
        <end position="1064"/>
    </location>
</feature>
<feature type="compositionally biased region" description="Low complexity" evidence="2">
    <location>
        <begin position="519"/>
        <end position="528"/>
    </location>
</feature>
<dbReference type="CDD" id="cd02642">
    <property type="entry name" value="R3H_encore_like"/>
    <property type="match status" value="1"/>
</dbReference>
<feature type="region of interest" description="Disordered" evidence="2">
    <location>
        <begin position="171"/>
        <end position="190"/>
    </location>
</feature>
<dbReference type="PROSITE" id="PS51673">
    <property type="entry name" value="SUZ"/>
    <property type="match status" value="1"/>
</dbReference>
<dbReference type="Pfam" id="PF01424">
    <property type="entry name" value="R3H"/>
    <property type="match status" value="1"/>
</dbReference>
<dbReference type="Proteomes" id="UP000695000">
    <property type="component" value="Unplaced"/>
</dbReference>
<feature type="region of interest" description="Disordered" evidence="2">
    <location>
        <begin position="503"/>
        <end position="554"/>
    </location>
</feature>
<feature type="region of interest" description="Disordered" evidence="2">
    <location>
        <begin position="210"/>
        <end position="246"/>
    </location>
</feature>
<evidence type="ECO:0000256" key="2">
    <source>
        <dbReference type="SAM" id="MobiDB-lite"/>
    </source>
</evidence>
<feature type="domain" description="R3H" evidence="3">
    <location>
        <begin position="263"/>
        <end position="326"/>
    </location>
</feature>
<evidence type="ECO:0000313" key="7">
    <source>
        <dbReference type="RefSeq" id="XP_017778859.1"/>
    </source>
</evidence>
<dbReference type="InterPro" id="IPR036867">
    <property type="entry name" value="R3H_dom_sf"/>
</dbReference>
<feature type="compositionally biased region" description="Low complexity" evidence="2">
    <location>
        <begin position="109"/>
        <end position="119"/>
    </location>
</feature>
<dbReference type="Pfam" id="PF12752">
    <property type="entry name" value="SUZ"/>
    <property type="match status" value="1"/>
</dbReference>
<feature type="region of interest" description="Disordered" evidence="2">
    <location>
        <begin position="98"/>
        <end position="122"/>
    </location>
</feature>
<dbReference type="SMART" id="SM00393">
    <property type="entry name" value="R3H"/>
    <property type="match status" value="1"/>
</dbReference>
<evidence type="ECO:0000313" key="6">
    <source>
        <dbReference type="RefSeq" id="XP_017778858.1"/>
    </source>
</evidence>
<feature type="compositionally biased region" description="Polar residues" evidence="2">
    <location>
        <begin position="229"/>
        <end position="244"/>
    </location>
</feature>
<organism evidence="5 7">
    <name type="scientific">Nicrophorus vespilloides</name>
    <name type="common">Boreal carrion beetle</name>
    <dbReference type="NCBI Taxonomy" id="110193"/>
    <lineage>
        <taxon>Eukaryota</taxon>
        <taxon>Metazoa</taxon>
        <taxon>Ecdysozoa</taxon>
        <taxon>Arthropoda</taxon>
        <taxon>Hexapoda</taxon>
        <taxon>Insecta</taxon>
        <taxon>Pterygota</taxon>
        <taxon>Neoptera</taxon>
        <taxon>Endopterygota</taxon>
        <taxon>Coleoptera</taxon>
        <taxon>Polyphaga</taxon>
        <taxon>Staphyliniformia</taxon>
        <taxon>Silphidae</taxon>
        <taxon>Nicrophorinae</taxon>
        <taxon>Nicrophorus</taxon>
    </lineage>
</organism>
<dbReference type="RefSeq" id="XP_017778858.1">
    <property type="nucleotide sequence ID" value="XM_017923369.1"/>
</dbReference>
<keyword evidence="1" id="KW-0597">Phosphoprotein</keyword>
<feature type="domain" description="SUZ" evidence="4">
    <location>
        <begin position="327"/>
        <end position="400"/>
    </location>
</feature>
<dbReference type="InterPro" id="IPR001374">
    <property type="entry name" value="R3H_dom"/>
</dbReference>
<accession>A0ABM1MWA9</accession>
<feature type="compositionally biased region" description="Polar residues" evidence="2">
    <location>
        <begin position="1021"/>
        <end position="1031"/>
    </location>
</feature>
<feature type="compositionally biased region" description="Low complexity" evidence="2">
    <location>
        <begin position="213"/>
        <end position="228"/>
    </location>
</feature>
<feature type="compositionally biased region" description="Polar residues" evidence="2">
    <location>
        <begin position="532"/>
        <end position="548"/>
    </location>
</feature>
<gene>
    <name evidence="6 7" type="primary">LOC108564352</name>
</gene>
<reference evidence="6 7" key="1">
    <citation type="submission" date="2025-05" db="UniProtKB">
        <authorList>
            <consortium name="RefSeq"/>
        </authorList>
    </citation>
    <scope>IDENTIFICATION</scope>
    <source>
        <tissue evidence="6 7">Whole Larva</tissue>
    </source>
</reference>
<feature type="region of interest" description="Disordered" evidence="2">
    <location>
        <begin position="896"/>
        <end position="918"/>
    </location>
</feature>
<feature type="compositionally biased region" description="Basic and acidic residues" evidence="2">
    <location>
        <begin position="374"/>
        <end position="384"/>
    </location>
</feature>
<name>A0ABM1MWA9_NICVS</name>
<dbReference type="PANTHER" id="PTHR15672">
    <property type="entry name" value="CAMP-REGULATED PHOSPHOPROTEIN 21 RELATED R3H DOMAIN CONTAINING PROTEIN"/>
    <property type="match status" value="1"/>
</dbReference>
<feature type="region of interest" description="Disordered" evidence="2">
    <location>
        <begin position="1007"/>
        <end position="1064"/>
    </location>
</feature>
<keyword evidence="5" id="KW-1185">Reference proteome</keyword>
<proteinExistence type="predicted"/>
<feature type="region of interest" description="Disordered" evidence="2">
    <location>
        <begin position="961"/>
        <end position="984"/>
    </location>
</feature>
<dbReference type="GeneID" id="108564352"/>
<dbReference type="InterPro" id="IPR024771">
    <property type="entry name" value="SUZ"/>
</dbReference>
<feature type="region of interest" description="Disordered" evidence="2">
    <location>
        <begin position="361"/>
        <end position="384"/>
    </location>
</feature>
<feature type="compositionally biased region" description="Polar residues" evidence="2">
    <location>
        <begin position="908"/>
        <end position="918"/>
    </location>
</feature>
<feature type="compositionally biased region" description="Polar residues" evidence="2">
    <location>
        <begin position="509"/>
        <end position="518"/>
    </location>
</feature>
<protein>
    <submittedName>
        <fullName evidence="6 7">cAMP-regulated phosphoprotein 21 isoform X1</fullName>
    </submittedName>
</protein>
<dbReference type="SUPFAM" id="SSF82708">
    <property type="entry name" value="R3H domain"/>
    <property type="match status" value="1"/>
</dbReference>
<dbReference type="PANTHER" id="PTHR15672:SF8">
    <property type="entry name" value="PROTEIN ENCORE"/>
    <property type="match status" value="1"/>
</dbReference>
<feature type="compositionally biased region" description="Polar residues" evidence="2">
    <location>
        <begin position="575"/>
        <end position="590"/>
    </location>
</feature>
<feature type="compositionally biased region" description="Low complexity" evidence="2">
    <location>
        <begin position="181"/>
        <end position="190"/>
    </location>
</feature>
<feature type="compositionally biased region" description="Polar residues" evidence="2">
    <location>
        <begin position="1"/>
        <end position="27"/>
    </location>
</feature>
<dbReference type="Gene3D" id="3.30.1370.50">
    <property type="entry name" value="R3H-like domain"/>
    <property type="match status" value="1"/>
</dbReference>